<protein>
    <recommendedName>
        <fullName evidence="5">YceI family protein</fullName>
    </recommendedName>
</protein>
<dbReference type="Proteomes" id="UP000317288">
    <property type="component" value="Unassembled WGS sequence"/>
</dbReference>
<feature type="chain" id="PRO_5021702049" description="YceI family protein" evidence="2">
    <location>
        <begin position="21"/>
        <end position="184"/>
    </location>
</feature>
<feature type="signal peptide" evidence="2">
    <location>
        <begin position="1"/>
        <end position="20"/>
    </location>
</feature>
<dbReference type="AlphaFoldDB" id="A0A558J4X7"/>
<feature type="region of interest" description="Disordered" evidence="1">
    <location>
        <begin position="22"/>
        <end position="43"/>
    </location>
</feature>
<proteinExistence type="predicted"/>
<keyword evidence="2" id="KW-0732">Signal</keyword>
<evidence type="ECO:0000313" key="4">
    <source>
        <dbReference type="Proteomes" id="UP000317288"/>
    </source>
</evidence>
<comment type="caution">
    <text evidence="3">The sequence shown here is derived from an EMBL/GenBank/DDBJ whole genome shotgun (WGS) entry which is preliminary data.</text>
</comment>
<evidence type="ECO:0000256" key="2">
    <source>
        <dbReference type="SAM" id="SignalP"/>
    </source>
</evidence>
<evidence type="ECO:0000256" key="1">
    <source>
        <dbReference type="SAM" id="MobiDB-lite"/>
    </source>
</evidence>
<evidence type="ECO:0000313" key="3">
    <source>
        <dbReference type="EMBL" id="TVU88701.1"/>
    </source>
</evidence>
<organism evidence="3 4">
    <name type="scientific">Vreelandella titanicae</name>
    <dbReference type="NCBI Taxonomy" id="664683"/>
    <lineage>
        <taxon>Bacteria</taxon>
        <taxon>Pseudomonadati</taxon>
        <taxon>Pseudomonadota</taxon>
        <taxon>Gammaproteobacteria</taxon>
        <taxon>Oceanospirillales</taxon>
        <taxon>Halomonadaceae</taxon>
        <taxon>Vreelandella</taxon>
    </lineage>
</organism>
<sequence>MWKQVGIALLAAWLPTSGFATELSGSEPSTSEPSTSEHAAPEITGALDGERREWFVLSQGSDSNASFVELGDDINIDITGSVDDEVWEGEEALSISLSMNAEQMINAVVMYSIGASIVPPLYTSEGGEVAITLTRYERTSQTVHVAGRIEGILALQIELGEPSNQAEGIEIDVAFDVEAQKVEF</sequence>
<evidence type="ECO:0008006" key="5">
    <source>
        <dbReference type="Google" id="ProtNLM"/>
    </source>
</evidence>
<feature type="compositionally biased region" description="Low complexity" evidence="1">
    <location>
        <begin position="22"/>
        <end position="37"/>
    </location>
</feature>
<accession>A0A558J4X7</accession>
<gene>
    <name evidence="3" type="ORF">FQP89_16795</name>
</gene>
<dbReference type="RefSeq" id="WP_035583423.1">
    <property type="nucleotide sequence ID" value="NZ_VNFE01000005.1"/>
</dbReference>
<dbReference type="EMBL" id="VNFE01000005">
    <property type="protein sequence ID" value="TVU88701.1"/>
    <property type="molecule type" value="Genomic_DNA"/>
</dbReference>
<name>A0A558J4X7_9GAMM</name>
<reference evidence="3 4" key="1">
    <citation type="submission" date="2019-07" db="EMBL/GenBank/DDBJ databases">
        <title>Diversity of Bacteria from Kongsfjorden, Arctic.</title>
        <authorList>
            <person name="Yu Y."/>
        </authorList>
    </citation>
    <scope>NUCLEOTIDE SEQUENCE [LARGE SCALE GENOMIC DNA]</scope>
    <source>
        <strain evidence="3 4">SM1922</strain>
    </source>
</reference>